<evidence type="ECO:0008006" key="4">
    <source>
        <dbReference type="Google" id="ProtNLM"/>
    </source>
</evidence>
<keyword evidence="1" id="KW-0732">Signal</keyword>
<gene>
    <name evidence="2" type="ORF">AMK59_1976</name>
</gene>
<comment type="caution">
    <text evidence="2">The sequence shown here is derived from an EMBL/GenBank/DDBJ whole genome shotgun (WGS) entry which is preliminary data.</text>
</comment>
<evidence type="ECO:0000313" key="3">
    <source>
        <dbReference type="Proteomes" id="UP000051574"/>
    </source>
</evidence>
<protein>
    <recommendedName>
        <fullName evidence="4">Glycine rich protein</fullName>
    </recommendedName>
</protein>
<name>A0A0T6BC17_9SCAR</name>
<evidence type="ECO:0000256" key="1">
    <source>
        <dbReference type="SAM" id="SignalP"/>
    </source>
</evidence>
<dbReference type="Proteomes" id="UP000051574">
    <property type="component" value="Unassembled WGS sequence"/>
</dbReference>
<sequence>YKTMNAFSLAVLCAVLVAVSASGVAIVPATAHGGAIAGHGAAAAVIAGPGGIVGPAGIVGHGLGLGGLGLGGLGVLGHGLVGSGIEGQYVPSGNELLYDDGSYRPEHHYAGDHGLGLGLGLGLGHGLIHG</sequence>
<feature type="signal peptide" evidence="1">
    <location>
        <begin position="1"/>
        <end position="21"/>
    </location>
</feature>
<feature type="chain" id="PRO_5006668566" description="Glycine rich protein" evidence="1">
    <location>
        <begin position="22"/>
        <end position="130"/>
    </location>
</feature>
<evidence type="ECO:0000313" key="2">
    <source>
        <dbReference type="EMBL" id="KRT84849.1"/>
    </source>
</evidence>
<proteinExistence type="predicted"/>
<reference evidence="2 3" key="1">
    <citation type="submission" date="2015-09" db="EMBL/GenBank/DDBJ databases">
        <title>Draft genome of the scarab beetle Oryctes borbonicus.</title>
        <authorList>
            <person name="Meyer J.M."/>
            <person name="Markov G.V."/>
            <person name="Baskaran P."/>
            <person name="Herrmann M."/>
            <person name="Sommer R.J."/>
            <person name="Roedelsperger C."/>
        </authorList>
    </citation>
    <scope>NUCLEOTIDE SEQUENCE [LARGE SCALE GENOMIC DNA]</scope>
    <source>
        <strain evidence="2">OB123</strain>
        <tissue evidence="2">Whole animal</tissue>
    </source>
</reference>
<keyword evidence="3" id="KW-1185">Reference proteome</keyword>
<dbReference type="EMBL" id="LJIG01002091">
    <property type="protein sequence ID" value="KRT84849.1"/>
    <property type="molecule type" value="Genomic_DNA"/>
</dbReference>
<accession>A0A0T6BC17</accession>
<organism evidence="2 3">
    <name type="scientific">Oryctes borbonicus</name>
    <dbReference type="NCBI Taxonomy" id="1629725"/>
    <lineage>
        <taxon>Eukaryota</taxon>
        <taxon>Metazoa</taxon>
        <taxon>Ecdysozoa</taxon>
        <taxon>Arthropoda</taxon>
        <taxon>Hexapoda</taxon>
        <taxon>Insecta</taxon>
        <taxon>Pterygota</taxon>
        <taxon>Neoptera</taxon>
        <taxon>Endopterygota</taxon>
        <taxon>Coleoptera</taxon>
        <taxon>Polyphaga</taxon>
        <taxon>Scarabaeiformia</taxon>
        <taxon>Scarabaeidae</taxon>
        <taxon>Dynastinae</taxon>
        <taxon>Oryctes</taxon>
    </lineage>
</organism>
<feature type="non-terminal residue" evidence="2">
    <location>
        <position position="1"/>
    </location>
</feature>
<dbReference type="AlphaFoldDB" id="A0A0T6BC17"/>